<accession>A0ABY7DQD4</accession>
<dbReference type="Gene3D" id="3.30.420.40">
    <property type="match status" value="2"/>
</dbReference>
<keyword evidence="3" id="KW-0067">ATP-binding</keyword>
<comment type="similarity">
    <text evidence="1">Belongs to the heat shock protein 70 family.</text>
</comment>
<proteinExistence type="inferred from homology"/>
<evidence type="ECO:0000313" key="4">
    <source>
        <dbReference type="EMBL" id="WAQ99931.1"/>
    </source>
</evidence>
<dbReference type="InterPro" id="IPR013126">
    <property type="entry name" value="Hsp_70_fam"/>
</dbReference>
<gene>
    <name evidence="4" type="ORF">MAR_024304</name>
</gene>
<dbReference type="PANTHER" id="PTHR14187">
    <property type="entry name" value="ALPHA KINASE/ELONGATION FACTOR 2 KINASE"/>
    <property type="match status" value="1"/>
</dbReference>
<dbReference type="Gene3D" id="3.90.640.10">
    <property type="entry name" value="Actin, Chain A, domain 4"/>
    <property type="match status" value="1"/>
</dbReference>
<keyword evidence="5" id="KW-1185">Reference proteome</keyword>
<keyword evidence="2" id="KW-0547">Nucleotide-binding</keyword>
<dbReference type="Proteomes" id="UP001164746">
    <property type="component" value="Chromosome 3"/>
</dbReference>
<evidence type="ECO:0000313" key="5">
    <source>
        <dbReference type="Proteomes" id="UP001164746"/>
    </source>
</evidence>
<evidence type="ECO:0000256" key="1">
    <source>
        <dbReference type="ARBA" id="ARBA00007381"/>
    </source>
</evidence>
<reference evidence="4" key="1">
    <citation type="submission" date="2022-11" db="EMBL/GenBank/DDBJ databases">
        <title>Centuries of genome instability and evolution in soft-shell clam transmissible cancer (bioRxiv).</title>
        <authorList>
            <person name="Hart S.F.M."/>
            <person name="Yonemitsu M.A."/>
            <person name="Giersch R.M."/>
            <person name="Beal B.F."/>
            <person name="Arriagada G."/>
            <person name="Davis B.W."/>
            <person name="Ostrander E.A."/>
            <person name="Goff S.P."/>
            <person name="Metzger M.J."/>
        </authorList>
    </citation>
    <scope>NUCLEOTIDE SEQUENCE</scope>
    <source>
        <strain evidence="4">MELC-2E11</strain>
        <tissue evidence="4">Siphon/mantle</tissue>
    </source>
</reference>
<organism evidence="4 5">
    <name type="scientific">Mya arenaria</name>
    <name type="common">Soft-shell clam</name>
    <dbReference type="NCBI Taxonomy" id="6604"/>
    <lineage>
        <taxon>Eukaryota</taxon>
        <taxon>Metazoa</taxon>
        <taxon>Spiralia</taxon>
        <taxon>Lophotrochozoa</taxon>
        <taxon>Mollusca</taxon>
        <taxon>Bivalvia</taxon>
        <taxon>Autobranchia</taxon>
        <taxon>Heteroconchia</taxon>
        <taxon>Euheterodonta</taxon>
        <taxon>Imparidentia</taxon>
        <taxon>Neoheterodontei</taxon>
        <taxon>Myida</taxon>
        <taxon>Myoidea</taxon>
        <taxon>Myidae</taxon>
        <taxon>Mya</taxon>
    </lineage>
</organism>
<dbReference type="EMBL" id="CP111014">
    <property type="protein sequence ID" value="WAQ99931.1"/>
    <property type="molecule type" value="Genomic_DNA"/>
</dbReference>
<dbReference type="PANTHER" id="PTHR14187:SF5">
    <property type="entry name" value="HEAT SHOCK 70 KDA PROTEIN 12A"/>
    <property type="match status" value="1"/>
</dbReference>
<name>A0ABY7DQD4_MYAAR</name>
<sequence length="462" mass="52769">MYIVNCLMTPEEIQVRPCPKNHCMKQVPTVLLFDQNKKFHSFGYEAQKKYKELLDRDNHREWYLFKEFKMTLFQSKEAGILNEMLSLALEPEAASVYCREDFPCVGKVGTRYILLDLGGGTADITCHRVEDGGLKELHIPQGGGFGGTDVEEKFKKLLVDIFGLAAVKSFKEKHLKEFWEMLADIEISKRKFDGNDQLVVNFPAQFRESFGEQEHIDDALQKAGCYKDIEIKRGRMFISKDKGQWIFDKTIDQVIERTQILLKVIGDVDYIVLVGGFSESKYLQTRMKETFGDKIVAPIEPRTAVMRGAVLFGQSPAAIQTRVSKYTYGIATMNRFKPEIHSEEKRIVIDGHEYCDDIFEKHVTIGQEITVGQNMKEMTYHPTIDNQAHAALQVFASSKESPEYVTDEDCQQVGLVLVELNTDRKRDFEIKVKLIFGGTEIQVEVRDGHGKSIKEARMGFLG</sequence>
<evidence type="ECO:0000256" key="2">
    <source>
        <dbReference type="ARBA" id="ARBA00022741"/>
    </source>
</evidence>
<protein>
    <submittedName>
        <fullName evidence="4">HS12A-like protein</fullName>
    </submittedName>
</protein>
<dbReference type="Pfam" id="PF00012">
    <property type="entry name" value="HSP70"/>
    <property type="match status" value="1"/>
</dbReference>
<dbReference type="InterPro" id="IPR043129">
    <property type="entry name" value="ATPase_NBD"/>
</dbReference>
<dbReference type="SUPFAM" id="SSF53067">
    <property type="entry name" value="Actin-like ATPase domain"/>
    <property type="match status" value="1"/>
</dbReference>
<evidence type="ECO:0000256" key="3">
    <source>
        <dbReference type="ARBA" id="ARBA00022840"/>
    </source>
</evidence>